<dbReference type="InterPro" id="IPR050628">
    <property type="entry name" value="SNF2_RAD54_helicase_TF"/>
</dbReference>
<dbReference type="Gene3D" id="3.30.40.10">
    <property type="entry name" value="Zinc/RING finger domain, C3HC4 (zinc finger)"/>
    <property type="match status" value="1"/>
</dbReference>
<accession>A0A2R5GSP7</accession>
<feature type="domain" description="Helicase C-terminal" evidence="12">
    <location>
        <begin position="952"/>
        <end position="1095"/>
    </location>
</feature>
<gene>
    <name evidence="13" type="ORF">FCC1311_071252</name>
</gene>
<evidence type="ECO:0000256" key="3">
    <source>
        <dbReference type="ARBA" id="ARBA00022771"/>
    </source>
</evidence>
<organism evidence="13 14">
    <name type="scientific">Hondaea fermentalgiana</name>
    <dbReference type="NCBI Taxonomy" id="2315210"/>
    <lineage>
        <taxon>Eukaryota</taxon>
        <taxon>Sar</taxon>
        <taxon>Stramenopiles</taxon>
        <taxon>Bigyra</taxon>
        <taxon>Labyrinthulomycetes</taxon>
        <taxon>Thraustochytrida</taxon>
        <taxon>Thraustochytriidae</taxon>
        <taxon>Hondaea</taxon>
    </lineage>
</organism>
<evidence type="ECO:0000256" key="1">
    <source>
        <dbReference type="ARBA" id="ARBA00022723"/>
    </source>
</evidence>
<evidence type="ECO:0000313" key="13">
    <source>
        <dbReference type="EMBL" id="GBG30904.1"/>
    </source>
</evidence>
<dbReference type="GO" id="GO:0005524">
    <property type="term" value="F:ATP binding"/>
    <property type="evidence" value="ECO:0007669"/>
    <property type="project" value="UniProtKB-KW"/>
</dbReference>
<protein>
    <submittedName>
        <fullName evidence="13">DNA repair protein RAD5B</fullName>
    </submittedName>
</protein>
<dbReference type="GO" id="GO:0016787">
    <property type="term" value="F:hydrolase activity"/>
    <property type="evidence" value="ECO:0007669"/>
    <property type="project" value="UniProtKB-KW"/>
</dbReference>
<feature type="region of interest" description="Disordered" evidence="9">
    <location>
        <begin position="136"/>
        <end position="167"/>
    </location>
</feature>
<dbReference type="InterPro" id="IPR001841">
    <property type="entry name" value="Znf_RING"/>
</dbReference>
<dbReference type="InterPro" id="IPR014001">
    <property type="entry name" value="Helicase_ATP-bd"/>
</dbReference>
<dbReference type="GO" id="GO:0008094">
    <property type="term" value="F:ATP-dependent activity, acting on DNA"/>
    <property type="evidence" value="ECO:0007669"/>
    <property type="project" value="TreeGrafter"/>
</dbReference>
<dbReference type="InterPro" id="IPR013083">
    <property type="entry name" value="Znf_RING/FYVE/PHD"/>
</dbReference>
<dbReference type="Pfam" id="PF00176">
    <property type="entry name" value="SNF2-rel_dom"/>
    <property type="match status" value="1"/>
</dbReference>
<keyword evidence="1" id="KW-0479">Metal-binding</keyword>
<dbReference type="GO" id="GO:0004386">
    <property type="term" value="F:helicase activity"/>
    <property type="evidence" value="ECO:0007669"/>
    <property type="project" value="UniProtKB-KW"/>
</dbReference>
<feature type="domain" description="Helicase ATP-binding" evidence="11">
    <location>
        <begin position="390"/>
        <end position="619"/>
    </location>
</feature>
<dbReference type="InterPro" id="IPR038718">
    <property type="entry name" value="SNF2-like_sf"/>
</dbReference>
<dbReference type="SUPFAM" id="SSF57850">
    <property type="entry name" value="RING/U-box"/>
    <property type="match status" value="1"/>
</dbReference>
<evidence type="ECO:0000259" key="12">
    <source>
        <dbReference type="PROSITE" id="PS51194"/>
    </source>
</evidence>
<evidence type="ECO:0000256" key="8">
    <source>
        <dbReference type="PROSITE-ProRule" id="PRU00175"/>
    </source>
</evidence>
<evidence type="ECO:0000256" key="2">
    <source>
        <dbReference type="ARBA" id="ARBA00022741"/>
    </source>
</evidence>
<reference evidence="13 14" key="1">
    <citation type="submission" date="2017-12" db="EMBL/GenBank/DDBJ databases">
        <title>Sequencing, de novo assembly and annotation of complete genome of a new Thraustochytrid species, strain FCC1311.</title>
        <authorList>
            <person name="Sedici K."/>
            <person name="Godart F."/>
            <person name="Aiese Cigliano R."/>
            <person name="Sanseverino W."/>
            <person name="Barakat M."/>
            <person name="Ortet P."/>
            <person name="Marechal E."/>
            <person name="Cagnac O."/>
            <person name="Amato A."/>
        </authorList>
    </citation>
    <scope>NUCLEOTIDE SEQUENCE [LARGE SCALE GENOMIC DNA]</scope>
</reference>
<dbReference type="PROSITE" id="PS00518">
    <property type="entry name" value="ZF_RING_1"/>
    <property type="match status" value="1"/>
</dbReference>
<proteinExistence type="predicted"/>
<evidence type="ECO:0000256" key="9">
    <source>
        <dbReference type="SAM" id="MobiDB-lite"/>
    </source>
</evidence>
<dbReference type="FunCoup" id="A0A2R5GSP7">
    <property type="interactions" value="53"/>
</dbReference>
<dbReference type="PANTHER" id="PTHR45626">
    <property type="entry name" value="TRANSCRIPTION TERMINATION FACTOR 2-RELATED"/>
    <property type="match status" value="1"/>
</dbReference>
<dbReference type="Gene3D" id="3.40.50.10810">
    <property type="entry name" value="Tandem AAA-ATPase domain"/>
    <property type="match status" value="2"/>
</dbReference>
<dbReference type="EMBL" id="BEYU01000084">
    <property type="protein sequence ID" value="GBG30904.1"/>
    <property type="molecule type" value="Genomic_DNA"/>
</dbReference>
<evidence type="ECO:0000256" key="5">
    <source>
        <dbReference type="ARBA" id="ARBA00022806"/>
    </source>
</evidence>
<dbReference type="Proteomes" id="UP000241890">
    <property type="component" value="Unassembled WGS sequence"/>
</dbReference>
<dbReference type="InterPro" id="IPR017907">
    <property type="entry name" value="Znf_RING_CS"/>
</dbReference>
<dbReference type="SMART" id="SM00490">
    <property type="entry name" value="HELICc"/>
    <property type="match status" value="1"/>
</dbReference>
<keyword evidence="5" id="KW-0347">Helicase</keyword>
<dbReference type="PROSITE" id="PS50089">
    <property type="entry name" value="ZF_RING_2"/>
    <property type="match status" value="1"/>
</dbReference>
<dbReference type="SMART" id="SM00487">
    <property type="entry name" value="DEXDc"/>
    <property type="match status" value="1"/>
</dbReference>
<dbReference type="InParanoid" id="A0A2R5GSP7"/>
<dbReference type="Gene3D" id="3.40.50.300">
    <property type="entry name" value="P-loop containing nucleotide triphosphate hydrolases"/>
    <property type="match status" value="2"/>
</dbReference>
<feature type="compositionally biased region" description="Polar residues" evidence="9">
    <location>
        <begin position="73"/>
        <end position="85"/>
    </location>
</feature>
<dbReference type="Pfam" id="PF13920">
    <property type="entry name" value="zf-C3HC4_3"/>
    <property type="match status" value="1"/>
</dbReference>
<evidence type="ECO:0000259" key="10">
    <source>
        <dbReference type="PROSITE" id="PS50089"/>
    </source>
</evidence>
<dbReference type="Pfam" id="PF00271">
    <property type="entry name" value="Helicase_C"/>
    <property type="match status" value="1"/>
</dbReference>
<sequence length="1118" mass="122705">MAPANADAAAQLRGVLGTTLGDREIKALVDACEGNVENALNKYFDRGMEAVHEAMKKVNADSSQLSTKKRRAPSNTGSGRLTIQDPSAKRAATSKRREWPKRLCSLAVDAESTTCMSVQETTETFVGNSELNVSVEESKPLGQPKTKRTLGSTAEASGKGKGRGRTWKKGRSTMVRIGVGQGCKEVFLGRLPKWISSRLHPLLVHGVVRATASIQAFLPEELRPFSQIPIVLHLDLLGPEIFSFFPDPKRSVDNTEPLAVAFFELCEVINNPLKYGSVAIGASGNLEFAGCGALDQGDAGSVLTLTEKDARGIEETLGVKNLEGTAEDPPGLSVSLRPHQRVALRWMLDREDLPQIAKDESLWQERTFRDRKASKYYVNVYTRQVQFQEPPTVDPLRGGILADEMGLGKTVSVIALILASNDKLAQRQAAADEADEGMECVDLDTGSRNSAEVDLVATTSTQSEEITLETSQSSTSCGKAARKRRRRARPGTLIVCPTSLIGQWEAELSDKVSEEARLRVLRFHGSDRNRGVNVLGNYDCVLTTYGTVASEFQNSGSDLFSTAWERVVLDEAHNVKNRTTDAARASAALEAQYRWCLTGTPLQNSVDDIYSLFLFLRYEPWNSYGWWSKIIRMPFEQQVDKEKSAAAMQRLRAVLSDGPVMLRRTKRDVEASAEASIQHKLPEKHLEVLYVTLSEAERAFYNAIYSRSKAEFDGFVSSGSANTKYAAIFTLLLRMRQACDHPFLVLSSHAEEDRASGTQADTLTPKAVSDREYIAQLRDRLFAAATVSTAAAAAAAAGTASSAECSAAYLESALADLEQSKGGDCPICLDDPKDAVITTCGHVMCKPCLESVLTYKGAEMACPVCRRKLSRLDINPLRLPSEVKKKKAEEQGRRLAADKALSTRWRSSSKLDLVLQHLQRIEAVNKSLGGTVWGSEALREQGEKFLGAGQKPANQAPIKVLIFSQWTKMLDMVERGLRELDMTSARLDGSLTQKRRQAAIDQFNTDPKCNIFLVSLKAGGVGLNLVRASVVFLVDAWWNPQIEEQAIDRVHRIGQTRPVHVYRLIATATVEQKILALQARKASMANDALQADGLSLDPAAQKSQKLSMEDLFDLFRSA</sequence>
<evidence type="ECO:0000313" key="14">
    <source>
        <dbReference type="Proteomes" id="UP000241890"/>
    </source>
</evidence>
<keyword evidence="14" id="KW-1185">Reference proteome</keyword>
<keyword evidence="4" id="KW-0378">Hydrolase</keyword>
<dbReference type="InterPro" id="IPR000330">
    <property type="entry name" value="SNF2_N"/>
</dbReference>
<dbReference type="AlphaFoldDB" id="A0A2R5GSP7"/>
<evidence type="ECO:0000256" key="6">
    <source>
        <dbReference type="ARBA" id="ARBA00022833"/>
    </source>
</evidence>
<dbReference type="GO" id="GO:0005634">
    <property type="term" value="C:nucleus"/>
    <property type="evidence" value="ECO:0007669"/>
    <property type="project" value="TreeGrafter"/>
</dbReference>
<comment type="caution">
    <text evidence="13">The sequence shown here is derived from an EMBL/GenBank/DDBJ whole genome shotgun (WGS) entry which is preliminary data.</text>
</comment>
<name>A0A2R5GSP7_9STRA</name>
<dbReference type="CDD" id="cd18793">
    <property type="entry name" value="SF2_C_SNF"/>
    <property type="match status" value="1"/>
</dbReference>
<feature type="domain" description="RING-type" evidence="10">
    <location>
        <begin position="825"/>
        <end position="866"/>
    </location>
</feature>
<dbReference type="InterPro" id="IPR027417">
    <property type="entry name" value="P-loop_NTPase"/>
</dbReference>
<dbReference type="InterPro" id="IPR049730">
    <property type="entry name" value="SNF2/RAD54-like_C"/>
</dbReference>
<dbReference type="InterPro" id="IPR001650">
    <property type="entry name" value="Helicase_C-like"/>
</dbReference>
<dbReference type="PROSITE" id="PS51192">
    <property type="entry name" value="HELICASE_ATP_BIND_1"/>
    <property type="match status" value="1"/>
</dbReference>
<feature type="region of interest" description="Disordered" evidence="9">
    <location>
        <begin position="59"/>
        <end position="96"/>
    </location>
</feature>
<dbReference type="CDD" id="cd18008">
    <property type="entry name" value="DEXDc_SHPRH-like"/>
    <property type="match status" value="1"/>
</dbReference>
<dbReference type="GO" id="GO:0008270">
    <property type="term" value="F:zinc ion binding"/>
    <property type="evidence" value="ECO:0007669"/>
    <property type="project" value="UniProtKB-KW"/>
</dbReference>
<keyword evidence="3 8" id="KW-0863">Zinc-finger</keyword>
<keyword evidence="2" id="KW-0547">Nucleotide-binding</keyword>
<evidence type="ECO:0000256" key="4">
    <source>
        <dbReference type="ARBA" id="ARBA00022801"/>
    </source>
</evidence>
<evidence type="ECO:0000256" key="7">
    <source>
        <dbReference type="ARBA" id="ARBA00022840"/>
    </source>
</evidence>
<dbReference type="PANTHER" id="PTHR45626:SF22">
    <property type="entry name" value="DNA REPAIR PROTEIN RAD5"/>
    <property type="match status" value="1"/>
</dbReference>
<dbReference type="OrthoDB" id="202639at2759"/>
<dbReference type="SUPFAM" id="SSF52540">
    <property type="entry name" value="P-loop containing nucleoside triphosphate hydrolases"/>
    <property type="match status" value="2"/>
</dbReference>
<keyword evidence="7" id="KW-0067">ATP-binding</keyword>
<evidence type="ECO:0000259" key="11">
    <source>
        <dbReference type="PROSITE" id="PS51192"/>
    </source>
</evidence>
<keyword evidence="6" id="KW-0862">Zinc</keyword>
<dbReference type="PROSITE" id="PS51194">
    <property type="entry name" value="HELICASE_CTER"/>
    <property type="match status" value="1"/>
</dbReference>
<dbReference type="SMART" id="SM00184">
    <property type="entry name" value="RING"/>
    <property type="match status" value="1"/>
</dbReference>
<dbReference type="GO" id="GO:0006281">
    <property type="term" value="P:DNA repair"/>
    <property type="evidence" value="ECO:0007669"/>
    <property type="project" value="TreeGrafter"/>
</dbReference>